<sequence length="208" mass="24702">MKQALKWWSYRQAMRFFLEAETIRDGLLQESFTIRRRLDLLTTNTHNFSYEKTQEWLNKFENFHHSLVQLSERLCPASIQDSLPLSIEYLLETWFTSHPNLYFHVDMPMAWRPESTERSLIILRAIEELLKIAIPPGLTKPISIYISLRNKDDLGLLKVQITYPNISSLLAYSNLPELEYLCESFKILMAGKCFCYSSNLRVDWYFCW</sequence>
<dbReference type="EMBL" id="CP021056">
    <property type="protein sequence ID" value="QXE25438.1"/>
    <property type="molecule type" value="Genomic_DNA"/>
</dbReference>
<dbReference type="Proteomes" id="UP000683511">
    <property type="component" value="Chromosome"/>
</dbReference>
<dbReference type="AlphaFoldDB" id="A0A975Y6M3"/>
<evidence type="ECO:0000313" key="1">
    <source>
        <dbReference type="EMBL" id="QXE25438.1"/>
    </source>
</evidence>
<organism evidence="1 2">
    <name type="scientific">Richelia sinica FACHB-800</name>
    <dbReference type="NCBI Taxonomy" id="1357546"/>
    <lineage>
        <taxon>Bacteria</taxon>
        <taxon>Bacillati</taxon>
        <taxon>Cyanobacteriota</taxon>
        <taxon>Cyanophyceae</taxon>
        <taxon>Nostocales</taxon>
        <taxon>Nostocaceae</taxon>
        <taxon>Richelia</taxon>
    </lineage>
</organism>
<proteinExistence type="predicted"/>
<name>A0A975Y6M3_9NOST</name>
<dbReference type="KEGG" id="rsin:B6N60_04153"/>
<accession>A0A975Y6M3</accession>
<reference evidence="1" key="1">
    <citation type="submission" date="2017-04" db="EMBL/GenBank/DDBJ databases">
        <title>Genome deletions in a multicellular cyanobacterial endosymbiont for morphological adaptation in marine diatoms.</title>
        <authorList>
            <person name="Wang Y."/>
            <person name="Gao H."/>
            <person name="Li R."/>
            <person name="Xu X."/>
        </authorList>
    </citation>
    <scope>NUCLEOTIDE SEQUENCE</scope>
    <source>
        <strain evidence="1">FACHB 800</strain>
    </source>
</reference>
<gene>
    <name evidence="1" type="ORF">B6N60_04153</name>
</gene>
<evidence type="ECO:0000313" key="2">
    <source>
        <dbReference type="Proteomes" id="UP000683511"/>
    </source>
</evidence>
<protein>
    <submittedName>
        <fullName evidence="1">Uncharacterized protein</fullName>
    </submittedName>
</protein>
<keyword evidence="2" id="KW-1185">Reference proteome</keyword>